<evidence type="ECO:0000313" key="3">
    <source>
        <dbReference type="Proteomes" id="UP000198520"/>
    </source>
</evidence>
<evidence type="ECO:0000259" key="1">
    <source>
        <dbReference type="Pfam" id="PF11716"/>
    </source>
</evidence>
<dbReference type="OrthoDB" id="4453346at2"/>
<name>A0A1I2G516_9MICO</name>
<dbReference type="AlphaFoldDB" id="A0A1I2G516"/>
<dbReference type="EMBL" id="FONZ01000002">
    <property type="protein sequence ID" value="SFF12077.1"/>
    <property type="molecule type" value="Genomic_DNA"/>
</dbReference>
<dbReference type="GO" id="GO:0046872">
    <property type="term" value="F:metal ion binding"/>
    <property type="evidence" value="ECO:0007669"/>
    <property type="project" value="InterPro"/>
</dbReference>
<dbReference type="Pfam" id="PF11716">
    <property type="entry name" value="MDMPI_N"/>
    <property type="match status" value="1"/>
</dbReference>
<dbReference type="STRING" id="285351.SAMN04488035_1704"/>
<dbReference type="InterPro" id="IPR024344">
    <property type="entry name" value="MDMPI_metal-binding"/>
</dbReference>
<feature type="domain" description="Mycothiol-dependent maleylpyruvate isomerase metal-binding" evidence="1">
    <location>
        <begin position="17"/>
        <end position="145"/>
    </location>
</feature>
<dbReference type="RefSeq" id="WP_093377149.1">
    <property type="nucleotide sequence ID" value="NZ_BNAN01000002.1"/>
</dbReference>
<dbReference type="InterPro" id="IPR034660">
    <property type="entry name" value="DinB/YfiT-like"/>
</dbReference>
<protein>
    <submittedName>
        <fullName evidence="2">Mycothiol maleylpyruvate isomerase N-terminal domain-containing protein</fullName>
    </submittedName>
</protein>
<evidence type="ECO:0000313" key="2">
    <source>
        <dbReference type="EMBL" id="SFF12077.1"/>
    </source>
</evidence>
<dbReference type="GO" id="GO:0016853">
    <property type="term" value="F:isomerase activity"/>
    <property type="evidence" value="ECO:0007669"/>
    <property type="project" value="UniProtKB-KW"/>
</dbReference>
<dbReference type="SUPFAM" id="SSF109854">
    <property type="entry name" value="DinB/YfiT-like putative metalloenzymes"/>
    <property type="match status" value="1"/>
</dbReference>
<reference evidence="3" key="1">
    <citation type="submission" date="2016-10" db="EMBL/GenBank/DDBJ databases">
        <authorList>
            <person name="Varghese N."/>
            <person name="Submissions S."/>
        </authorList>
    </citation>
    <scope>NUCLEOTIDE SEQUENCE [LARGE SCALE GENOMIC DNA]</scope>
    <source>
        <strain evidence="3">DSM 19083</strain>
    </source>
</reference>
<accession>A0A1I2G516</accession>
<gene>
    <name evidence="2" type="ORF">SAMN04488035_1704</name>
</gene>
<organism evidence="2 3">
    <name type="scientific">Flavimobilis marinus</name>
    <dbReference type="NCBI Taxonomy" id="285351"/>
    <lineage>
        <taxon>Bacteria</taxon>
        <taxon>Bacillati</taxon>
        <taxon>Actinomycetota</taxon>
        <taxon>Actinomycetes</taxon>
        <taxon>Micrococcales</taxon>
        <taxon>Jonesiaceae</taxon>
        <taxon>Flavimobilis</taxon>
    </lineage>
</organism>
<proteinExistence type="predicted"/>
<keyword evidence="2" id="KW-0413">Isomerase</keyword>
<dbReference type="Proteomes" id="UP000198520">
    <property type="component" value="Unassembled WGS sequence"/>
</dbReference>
<keyword evidence="3" id="KW-1185">Reference proteome</keyword>
<sequence length="215" mass="22730">MTSPRPAPSTPDDVRVAARWLAHTLNQSTTTALDAPAGEVSWSCWRTAEHVVDDLVAYALQVASGARLGYVPITGPRGESEVVRVAPASGPAGLAEALTASAELLATQVEAAPPELRAYHPFGLADPPGFAAMGVVEIVVHAHDILVGLGLAPQAFPDGLAERALARLFPDAPRDTEATHDALLLWCTGRLALPGRDRLTRWRWDSTVREPAGQG</sequence>
<keyword evidence="2" id="KW-0670">Pyruvate</keyword>